<feature type="domain" description="DAGKc" evidence="8">
    <location>
        <begin position="57"/>
        <end position="215"/>
    </location>
</feature>
<dbReference type="InterPro" id="IPR001206">
    <property type="entry name" value="Diacylglycerol_kinase_cat_dom"/>
</dbReference>
<feature type="compositionally biased region" description="Gly residues" evidence="7">
    <location>
        <begin position="742"/>
        <end position="756"/>
    </location>
</feature>
<dbReference type="GO" id="GO:0004143">
    <property type="term" value="F:ATP-dependent diacylglycerol kinase activity"/>
    <property type="evidence" value="ECO:0007669"/>
    <property type="project" value="UniProtKB-EC"/>
</dbReference>
<evidence type="ECO:0000259" key="8">
    <source>
        <dbReference type="PROSITE" id="PS50146"/>
    </source>
</evidence>
<feature type="compositionally biased region" description="Polar residues" evidence="7">
    <location>
        <begin position="612"/>
        <end position="621"/>
    </location>
</feature>
<reference evidence="9 10" key="1">
    <citation type="journal article" date="2023" name="Commun. Biol.">
        <title>Reorganization of the ancestral sex-determining regions during the evolution of trioecy in Pleodorina starrii.</title>
        <authorList>
            <person name="Takahashi K."/>
            <person name="Suzuki S."/>
            <person name="Kawai-Toyooka H."/>
            <person name="Yamamoto K."/>
            <person name="Hamaji T."/>
            <person name="Ootsuki R."/>
            <person name="Yamaguchi H."/>
            <person name="Kawachi M."/>
            <person name="Higashiyama T."/>
            <person name="Nozaki H."/>
        </authorList>
    </citation>
    <scope>NUCLEOTIDE SEQUENCE [LARGE SCALE GENOMIC DNA]</scope>
    <source>
        <strain evidence="9 10">NIES-4479</strain>
    </source>
</reference>
<feature type="compositionally biased region" description="Low complexity" evidence="7">
    <location>
        <begin position="723"/>
        <end position="741"/>
    </location>
</feature>
<dbReference type="InterPro" id="IPR016064">
    <property type="entry name" value="NAD/diacylglycerol_kinase_sf"/>
</dbReference>
<feature type="compositionally biased region" description="Low complexity" evidence="7">
    <location>
        <begin position="651"/>
        <end position="660"/>
    </location>
</feature>
<dbReference type="SUPFAM" id="SSF111331">
    <property type="entry name" value="NAD kinase/diacylglycerol kinase-like"/>
    <property type="match status" value="1"/>
</dbReference>
<keyword evidence="4 6" id="KW-0418">Kinase</keyword>
<dbReference type="PROSITE" id="PS50146">
    <property type="entry name" value="DAGK"/>
    <property type="match status" value="1"/>
</dbReference>
<dbReference type="SMART" id="SM00045">
    <property type="entry name" value="DAGKa"/>
    <property type="match status" value="1"/>
</dbReference>
<evidence type="ECO:0000256" key="3">
    <source>
        <dbReference type="ARBA" id="ARBA00022741"/>
    </source>
</evidence>
<keyword evidence="3 6" id="KW-0547">Nucleotide-binding</keyword>
<keyword evidence="10" id="KW-1185">Reference proteome</keyword>
<dbReference type="Gene3D" id="3.40.50.10330">
    <property type="entry name" value="Probable inorganic polyphosphate/atp-NAD kinase, domain 1"/>
    <property type="match status" value="1"/>
</dbReference>
<gene>
    <name evidence="9" type="primary">PLEST000036</name>
    <name evidence="9" type="ORF">PLESTB_000385800</name>
</gene>
<comment type="similarity">
    <text evidence="1 6">Belongs to the eukaryotic diacylglycerol kinase family.</text>
</comment>
<keyword evidence="2 6" id="KW-0808">Transferase</keyword>
<protein>
    <recommendedName>
        <fullName evidence="6">Diacylglycerol kinase</fullName>
        <shortName evidence="6">DAG kinase</shortName>
        <ecNumber evidence="6">2.7.1.107</ecNumber>
    </recommendedName>
</protein>
<dbReference type="Pfam" id="PF00781">
    <property type="entry name" value="DAGK_cat"/>
    <property type="match status" value="1"/>
</dbReference>
<dbReference type="EMBL" id="BRXU01000003">
    <property type="protein sequence ID" value="GLC50495.1"/>
    <property type="molecule type" value="Genomic_DNA"/>
</dbReference>
<dbReference type="InterPro" id="IPR017438">
    <property type="entry name" value="ATP-NAD_kinase_N"/>
</dbReference>
<evidence type="ECO:0000313" key="10">
    <source>
        <dbReference type="Proteomes" id="UP001165080"/>
    </source>
</evidence>
<evidence type="ECO:0000256" key="1">
    <source>
        <dbReference type="ARBA" id="ARBA00009280"/>
    </source>
</evidence>
<dbReference type="Proteomes" id="UP001165080">
    <property type="component" value="Unassembled WGS sequence"/>
</dbReference>
<comment type="catalytic activity">
    <reaction evidence="6">
        <text>a 1,2-diacyl-sn-glycerol + ATP = a 1,2-diacyl-sn-glycero-3-phosphate + ADP + H(+)</text>
        <dbReference type="Rhea" id="RHEA:10272"/>
        <dbReference type="ChEBI" id="CHEBI:15378"/>
        <dbReference type="ChEBI" id="CHEBI:17815"/>
        <dbReference type="ChEBI" id="CHEBI:30616"/>
        <dbReference type="ChEBI" id="CHEBI:58608"/>
        <dbReference type="ChEBI" id="CHEBI:456216"/>
        <dbReference type="EC" id="2.7.1.107"/>
    </reaction>
</comment>
<dbReference type="EC" id="2.7.1.107" evidence="6"/>
<dbReference type="OrthoDB" id="242257at2759"/>
<evidence type="ECO:0000256" key="2">
    <source>
        <dbReference type="ARBA" id="ARBA00022679"/>
    </source>
</evidence>
<dbReference type="PANTHER" id="PTHR11255">
    <property type="entry name" value="DIACYLGLYCEROL KINASE"/>
    <property type="match status" value="1"/>
</dbReference>
<accession>A0A9W6BEU4</accession>
<dbReference type="PANTHER" id="PTHR11255:SF80">
    <property type="entry name" value="EYE-SPECIFIC DIACYLGLYCEROL KINASE"/>
    <property type="match status" value="1"/>
</dbReference>
<evidence type="ECO:0000256" key="7">
    <source>
        <dbReference type="SAM" id="MobiDB-lite"/>
    </source>
</evidence>
<dbReference type="GO" id="GO:0016020">
    <property type="term" value="C:membrane"/>
    <property type="evidence" value="ECO:0007669"/>
    <property type="project" value="TreeGrafter"/>
</dbReference>
<evidence type="ECO:0000256" key="5">
    <source>
        <dbReference type="ARBA" id="ARBA00022840"/>
    </source>
</evidence>
<feature type="region of interest" description="Disordered" evidence="7">
    <location>
        <begin position="715"/>
        <end position="812"/>
    </location>
</feature>
<dbReference type="Gene3D" id="2.60.200.40">
    <property type="match status" value="1"/>
</dbReference>
<comment type="caution">
    <text evidence="9">The sequence shown here is derived from an EMBL/GenBank/DDBJ whole genome shotgun (WGS) entry which is preliminary data.</text>
</comment>
<keyword evidence="5 6" id="KW-0067">ATP-binding</keyword>
<dbReference type="Pfam" id="PF00609">
    <property type="entry name" value="DAGK_acc"/>
    <property type="match status" value="1"/>
</dbReference>
<name>A0A9W6BEU4_9CHLO</name>
<dbReference type="AlphaFoldDB" id="A0A9W6BEU4"/>
<organism evidence="9 10">
    <name type="scientific">Pleodorina starrii</name>
    <dbReference type="NCBI Taxonomy" id="330485"/>
    <lineage>
        <taxon>Eukaryota</taxon>
        <taxon>Viridiplantae</taxon>
        <taxon>Chlorophyta</taxon>
        <taxon>core chlorophytes</taxon>
        <taxon>Chlorophyceae</taxon>
        <taxon>CS clade</taxon>
        <taxon>Chlamydomonadales</taxon>
        <taxon>Volvocaceae</taxon>
        <taxon>Pleodorina</taxon>
    </lineage>
</organism>
<dbReference type="InterPro" id="IPR037607">
    <property type="entry name" value="DGK"/>
</dbReference>
<evidence type="ECO:0000313" key="9">
    <source>
        <dbReference type="EMBL" id="GLC50495.1"/>
    </source>
</evidence>
<evidence type="ECO:0000256" key="4">
    <source>
        <dbReference type="ARBA" id="ARBA00022777"/>
    </source>
</evidence>
<feature type="region of interest" description="Disordered" evidence="7">
    <location>
        <begin position="610"/>
        <end position="660"/>
    </location>
</feature>
<feature type="compositionally biased region" description="Polar residues" evidence="7">
    <location>
        <begin position="789"/>
        <end position="800"/>
    </location>
</feature>
<dbReference type="InterPro" id="IPR000756">
    <property type="entry name" value="Diacylglycerol_kin_accessory"/>
</dbReference>
<proteinExistence type="inferred from homology"/>
<evidence type="ECO:0000256" key="6">
    <source>
        <dbReference type="RuleBase" id="RU361128"/>
    </source>
</evidence>
<dbReference type="GO" id="GO:0005524">
    <property type="term" value="F:ATP binding"/>
    <property type="evidence" value="ECO:0007669"/>
    <property type="project" value="UniProtKB-KW"/>
</dbReference>
<dbReference type="GO" id="GO:0007200">
    <property type="term" value="P:phospholipase C-activating G protein-coupled receptor signaling pathway"/>
    <property type="evidence" value="ECO:0007669"/>
    <property type="project" value="InterPro"/>
</dbReference>
<sequence length="812" mass="83097">MAHSNSMPRGVAPAEVVAPPADVQAYEEWRKADTLRAPYKVASALLRGIRGDAVEHVVECPLLCFVNARSGGQMGAQLALLLSQAVGRVQVFDIGDKDYRPDKVLSKFYDNLRSLEAAGDPRAATVRQRLRLLVCGGDGTIAWVMGVIKKLKLQPEPPVAMMPLGTGNDLSRTFLWGPAYDTHWLRDHKTVYNTLNRIATASEDRLDCWSVTVTTPRRAMFGHGVPHCLSPPQPPAPALPAGLQTPHGRMSAAPALPAPASAANFSNAGGGGGYGRGQSSSLNPLGFVGAGGSAAGGLHSSLRGGGDGGGVASERSVAMSVMATVGSATPLQNIATSSVGSAATTFTTATNMSMHTGAAQAGTSVPPTIVSGAVSISAEEEAGIGVVGGHFWNYLSVGLDAKAAWGFHSLREERPSLTSSRLANQFWYTFFSCTSGWFCCAQPVNLKVTLEVLRPGPGGEAAGWQPVKLPSNVKALIVLNLQSYAGGRNLWGPSTTARDEKKFGYKKPAYNDGLLEVVGLRSGWHTGVVMGSKGQLMHARRICQAAGVRLAISAPYVRIDGEPSHCYLQIDGEPWKQDIPVKGQETPVRVEIVHAGVSRVLRNVPEAAGRSFTASKTSRNPTARPLRPVGLPTVTAVPEPAASPPMVPSTAPSSVQLPVPVPQSAPQVGLTAGLGGVAGASGPTASVSGALLHHTTHGSQSLSGVGQSALAWTRVGSAPGRPSTASVAGSSSAAGAEPLTEAGGGGGGGAGSGARGGPTAAKHGDAADAGGGGGGVNPGDGGPLLLPNETPTPRTLSTDLGSLGGRSVALQE</sequence>
<feature type="compositionally biased region" description="Gly residues" evidence="7">
    <location>
        <begin position="769"/>
        <end position="782"/>
    </location>
</feature>
<dbReference type="SMART" id="SM00046">
    <property type="entry name" value="DAGKc"/>
    <property type="match status" value="1"/>
</dbReference>